<keyword evidence="2" id="KW-1185">Reference proteome</keyword>
<dbReference type="Proteomes" id="UP001612741">
    <property type="component" value="Unassembled WGS sequence"/>
</dbReference>
<name>A0ABW7Z064_9ACTN</name>
<evidence type="ECO:0000313" key="2">
    <source>
        <dbReference type="Proteomes" id="UP001612741"/>
    </source>
</evidence>
<dbReference type="RefSeq" id="WP_397086229.1">
    <property type="nucleotide sequence ID" value="NZ_JBITGY010000008.1"/>
</dbReference>
<evidence type="ECO:0000313" key="1">
    <source>
        <dbReference type="EMBL" id="MFI6501565.1"/>
    </source>
</evidence>
<comment type="caution">
    <text evidence="1">The sequence shown here is derived from an EMBL/GenBank/DDBJ whole genome shotgun (WGS) entry which is preliminary data.</text>
</comment>
<protein>
    <submittedName>
        <fullName evidence="1">Uncharacterized protein</fullName>
    </submittedName>
</protein>
<proteinExistence type="predicted"/>
<reference evidence="1 2" key="1">
    <citation type="submission" date="2024-10" db="EMBL/GenBank/DDBJ databases">
        <title>The Natural Products Discovery Center: Release of the First 8490 Sequenced Strains for Exploring Actinobacteria Biosynthetic Diversity.</title>
        <authorList>
            <person name="Kalkreuter E."/>
            <person name="Kautsar S.A."/>
            <person name="Yang D."/>
            <person name="Bader C.D."/>
            <person name="Teijaro C.N."/>
            <person name="Fluegel L."/>
            <person name="Davis C.M."/>
            <person name="Simpson J.R."/>
            <person name="Lauterbach L."/>
            <person name="Steele A.D."/>
            <person name="Gui C."/>
            <person name="Meng S."/>
            <person name="Li G."/>
            <person name="Viehrig K."/>
            <person name="Ye F."/>
            <person name="Su P."/>
            <person name="Kiefer A.F."/>
            <person name="Nichols A."/>
            <person name="Cepeda A.J."/>
            <person name="Yan W."/>
            <person name="Fan B."/>
            <person name="Jiang Y."/>
            <person name="Adhikari A."/>
            <person name="Zheng C.-J."/>
            <person name="Schuster L."/>
            <person name="Cowan T.M."/>
            <person name="Smanski M.J."/>
            <person name="Chevrette M.G."/>
            <person name="De Carvalho L.P.S."/>
            <person name="Shen B."/>
        </authorList>
    </citation>
    <scope>NUCLEOTIDE SEQUENCE [LARGE SCALE GENOMIC DNA]</scope>
    <source>
        <strain evidence="1 2">NPDC050545</strain>
    </source>
</reference>
<organism evidence="1 2">
    <name type="scientific">Nonomuraea typhae</name>
    <dbReference type="NCBI Taxonomy" id="2603600"/>
    <lineage>
        <taxon>Bacteria</taxon>
        <taxon>Bacillati</taxon>
        <taxon>Actinomycetota</taxon>
        <taxon>Actinomycetes</taxon>
        <taxon>Streptosporangiales</taxon>
        <taxon>Streptosporangiaceae</taxon>
        <taxon>Nonomuraea</taxon>
    </lineage>
</organism>
<dbReference type="EMBL" id="JBITGY010000008">
    <property type="protein sequence ID" value="MFI6501565.1"/>
    <property type="molecule type" value="Genomic_DNA"/>
</dbReference>
<gene>
    <name evidence="1" type="ORF">ACIBG2_29580</name>
</gene>
<accession>A0ABW7Z064</accession>
<sequence>MTDPAAEGARAAARHLAAQHGPALVTDVEAALHARDTSRRPDQYLDPISLGSLIVSVAALAWTVYTDLKKKTDTPSADVITRTVRAELRRTRTVTVQDDEIIAVTVQETLTILDAQPHPPR</sequence>